<protein>
    <submittedName>
        <fullName evidence="1">Uncharacterized protein</fullName>
    </submittedName>
</protein>
<evidence type="ECO:0000313" key="1">
    <source>
        <dbReference type="EMBL" id="TQM34578.1"/>
    </source>
</evidence>
<dbReference type="OrthoDB" id="5084292at2"/>
<dbReference type="EMBL" id="VFPE01000001">
    <property type="protein sequence ID" value="TQM34578.1"/>
    <property type="molecule type" value="Genomic_DNA"/>
</dbReference>
<sequence>MTAVYVTPAAMAEQGAALRALAAGVRRGMLRLVAAARAGATASRRRSAVDHAEMTRRRTVAYALEAMRAGAYADVALGGPVPR</sequence>
<organism evidence="1 2">
    <name type="scientific">Microbacterium kyungheense</name>
    <dbReference type="NCBI Taxonomy" id="1263636"/>
    <lineage>
        <taxon>Bacteria</taxon>
        <taxon>Bacillati</taxon>
        <taxon>Actinomycetota</taxon>
        <taxon>Actinomycetes</taxon>
        <taxon>Micrococcales</taxon>
        <taxon>Microbacteriaceae</taxon>
        <taxon>Microbacterium</taxon>
    </lineage>
</organism>
<keyword evidence="2" id="KW-1185">Reference proteome</keyword>
<reference evidence="1 2" key="1">
    <citation type="submission" date="2019-06" db="EMBL/GenBank/DDBJ databases">
        <title>Sequencing the genomes of 1000 actinobacteria strains.</title>
        <authorList>
            <person name="Klenk H.-P."/>
        </authorList>
    </citation>
    <scope>NUCLEOTIDE SEQUENCE [LARGE SCALE GENOMIC DNA]</scope>
    <source>
        <strain evidence="1 2">DSM 105492</strain>
    </source>
</reference>
<evidence type="ECO:0000313" key="2">
    <source>
        <dbReference type="Proteomes" id="UP000320235"/>
    </source>
</evidence>
<dbReference type="RefSeq" id="WP_141893025.1">
    <property type="nucleotide sequence ID" value="NZ_BAABLH010000007.1"/>
</dbReference>
<proteinExistence type="predicted"/>
<gene>
    <name evidence="1" type="ORF">FB391_0866</name>
</gene>
<comment type="caution">
    <text evidence="1">The sequence shown here is derived from an EMBL/GenBank/DDBJ whole genome shotgun (WGS) entry which is preliminary data.</text>
</comment>
<accession>A0A543FL38</accession>
<dbReference type="AlphaFoldDB" id="A0A543FL38"/>
<name>A0A543FL38_9MICO</name>
<dbReference type="Proteomes" id="UP000320235">
    <property type="component" value="Unassembled WGS sequence"/>
</dbReference>